<dbReference type="Pfam" id="PF01022">
    <property type="entry name" value="HTH_5"/>
    <property type="match status" value="1"/>
</dbReference>
<comment type="caution">
    <text evidence="5">The sequence shown here is derived from an EMBL/GenBank/DDBJ whole genome shotgun (WGS) entry which is preliminary data.</text>
</comment>
<evidence type="ECO:0000313" key="6">
    <source>
        <dbReference type="Proteomes" id="UP001056429"/>
    </source>
</evidence>
<dbReference type="InterPro" id="IPR001845">
    <property type="entry name" value="HTH_ArsR_DNA-bd_dom"/>
</dbReference>
<dbReference type="PANTHER" id="PTHR33154:SF18">
    <property type="entry name" value="ARSENICAL RESISTANCE OPERON REPRESSOR"/>
    <property type="match status" value="1"/>
</dbReference>
<dbReference type="SUPFAM" id="SSF46785">
    <property type="entry name" value="Winged helix' DNA-binding domain"/>
    <property type="match status" value="1"/>
</dbReference>
<name>A0A9J6P0X6_9CLOT</name>
<dbReference type="GO" id="GO:0003700">
    <property type="term" value="F:DNA-binding transcription factor activity"/>
    <property type="evidence" value="ECO:0007669"/>
    <property type="project" value="InterPro"/>
</dbReference>
<evidence type="ECO:0000313" key="5">
    <source>
        <dbReference type="EMBL" id="MCM1989761.1"/>
    </source>
</evidence>
<dbReference type="PROSITE" id="PS50987">
    <property type="entry name" value="HTH_ARSR_2"/>
    <property type="match status" value="1"/>
</dbReference>
<protein>
    <submittedName>
        <fullName evidence="5">Winged helix-turn-helix transcriptional regulator</fullName>
    </submittedName>
</protein>
<reference evidence="5" key="2">
    <citation type="submission" date="2021-04" db="EMBL/GenBank/DDBJ databases">
        <authorList>
            <person name="Dong X."/>
        </authorList>
    </citation>
    <scope>NUCLEOTIDE SEQUENCE</scope>
    <source>
        <strain evidence="5">ZWT</strain>
    </source>
</reference>
<proteinExistence type="predicted"/>
<dbReference type="GO" id="GO:0003677">
    <property type="term" value="F:DNA binding"/>
    <property type="evidence" value="ECO:0007669"/>
    <property type="project" value="UniProtKB-KW"/>
</dbReference>
<evidence type="ECO:0000256" key="3">
    <source>
        <dbReference type="ARBA" id="ARBA00023163"/>
    </source>
</evidence>
<dbReference type="PRINTS" id="PR00778">
    <property type="entry name" value="HTHARSR"/>
</dbReference>
<dbReference type="InterPro" id="IPR051081">
    <property type="entry name" value="HTH_MetalResp_TranReg"/>
</dbReference>
<dbReference type="RefSeq" id="WP_250858787.1">
    <property type="nucleotide sequence ID" value="NZ_JAGSOJ010000002.1"/>
</dbReference>
<sequence length="126" mass="14744">MKLVKLFKALGDETRIRIINLLRHGELCVCEIESILEINQSNASRHLSKLINVGLIKNYKKAQYVYYSLDISIVENHLFINQLIKDEFVKEYRLIEDIEKLKDYKKSNITCDDIKNGRVCSKLKKA</sequence>
<gene>
    <name evidence="5" type="ORF">KDK92_08420</name>
</gene>
<keyword evidence="2" id="KW-0238">DNA-binding</keyword>
<evidence type="ECO:0000256" key="2">
    <source>
        <dbReference type="ARBA" id="ARBA00023125"/>
    </source>
</evidence>
<reference evidence="5" key="1">
    <citation type="journal article" date="2021" name="mSystems">
        <title>Bacteria and Archaea Synergistically Convert Glycine Betaine to Biogenic Methane in the Formosa Cold Seep of the South China Sea.</title>
        <authorList>
            <person name="Li L."/>
            <person name="Zhang W."/>
            <person name="Zhang S."/>
            <person name="Song L."/>
            <person name="Sun Q."/>
            <person name="Zhang H."/>
            <person name="Xiang H."/>
            <person name="Dong X."/>
        </authorList>
    </citation>
    <scope>NUCLEOTIDE SEQUENCE</scope>
    <source>
        <strain evidence="5">ZWT</strain>
    </source>
</reference>
<evidence type="ECO:0000256" key="1">
    <source>
        <dbReference type="ARBA" id="ARBA00023015"/>
    </source>
</evidence>
<dbReference type="PANTHER" id="PTHR33154">
    <property type="entry name" value="TRANSCRIPTIONAL REGULATOR, ARSR FAMILY"/>
    <property type="match status" value="1"/>
</dbReference>
<organism evidence="5 6">
    <name type="scientific">Oceanirhabdus seepicola</name>
    <dbReference type="NCBI Taxonomy" id="2828781"/>
    <lineage>
        <taxon>Bacteria</taxon>
        <taxon>Bacillati</taxon>
        <taxon>Bacillota</taxon>
        <taxon>Clostridia</taxon>
        <taxon>Eubacteriales</taxon>
        <taxon>Clostridiaceae</taxon>
        <taxon>Oceanirhabdus</taxon>
    </lineage>
</organism>
<evidence type="ECO:0000259" key="4">
    <source>
        <dbReference type="PROSITE" id="PS50987"/>
    </source>
</evidence>
<dbReference type="InterPro" id="IPR036388">
    <property type="entry name" value="WH-like_DNA-bd_sf"/>
</dbReference>
<dbReference type="InterPro" id="IPR036390">
    <property type="entry name" value="WH_DNA-bd_sf"/>
</dbReference>
<keyword evidence="3" id="KW-0804">Transcription</keyword>
<dbReference type="NCBIfam" id="NF033788">
    <property type="entry name" value="HTH_metalloreg"/>
    <property type="match status" value="1"/>
</dbReference>
<keyword evidence="6" id="KW-1185">Reference proteome</keyword>
<keyword evidence="1" id="KW-0805">Transcription regulation</keyword>
<dbReference type="Proteomes" id="UP001056429">
    <property type="component" value="Unassembled WGS sequence"/>
</dbReference>
<dbReference type="InterPro" id="IPR011991">
    <property type="entry name" value="ArsR-like_HTH"/>
</dbReference>
<dbReference type="SMART" id="SM00418">
    <property type="entry name" value="HTH_ARSR"/>
    <property type="match status" value="1"/>
</dbReference>
<dbReference type="Gene3D" id="1.10.10.10">
    <property type="entry name" value="Winged helix-like DNA-binding domain superfamily/Winged helix DNA-binding domain"/>
    <property type="match status" value="1"/>
</dbReference>
<feature type="domain" description="HTH arsR-type" evidence="4">
    <location>
        <begin position="1"/>
        <end position="89"/>
    </location>
</feature>
<dbReference type="EMBL" id="JAGSOJ010000002">
    <property type="protein sequence ID" value="MCM1989761.1"/>
    <property type="molecule type" value="Genomic_DNA"/>
</dbReference>
<dbReference type="CDD" id="cd00090">
    <property type="entry name" value="HTH_ARSR"/>
    <property type="match status" value="1"/>
</dbReference>
<accession>A0A9J6P0X6</accession>
<dbReference type="AlphaFoldDB" id="A0A9J6P0X6"/>